<evidence type="ECO:0000313" key="11">
    <source>
        <dbReference type="Proteomes" id="UP000275267"/>
    </source>
</evidence>
<dbReference type="Pfam" id="PF03441">
    <property type="entry name" value="FAD_binding_7"/>
    <property type="match status" value="1"/>
</dbReference>
<feature type="binding site" evidence="6">
    <location>
        <begin position="243"/>
        <end position="247"/>
    </location>
    <ligand>
        <name>FAD</name>
        <dbReference type="ChEBI" id="CHEBI:57692"/>
    </ligand>
</feature>
<comment type="cofactor">
    <cofactor evidence="6">
        <name>FAD</name>
        <dbReference type="ChEBI" id="CHEBI:57692"/>
    </cofactor>
    <text evidence="6">Binds 1 FAD per subunit.</text>
</comment>
<keyword evidence="11" id="KW-1185">Reference proteome</keyword>
<evidence type="ECO:0000313" key="10">
    <source>
        <dbReference type="EMBL" id="RLN11640.1"/>
    </source>
</evidence>
<dbReference type="InterPro" id="IPR018394">
    <property type="entry name" value="DNA_photolyase_1_CS_C"/>
</dbReference>
<evidence type="ECO:0000256" key="4">
    <source>
        <dbReference type="ARBA" id="ARBA00022827"/>
    </source>
</evidence>
<dbReference type="InterPro" id="IPR036155">
    <property type="entry name" value="Crypto/Photolyase_N_sf"/>
</dbReference>
<dbReference type="SUPFAM" id="SSF48173">
    <property type="entry name" value="Cryptochrome/photolyase FAD-binding domain"/>
    <property type="match status" value="1"/>
</dbReference>
<sequence length="665" mass="75294">MSEKTVVWFRRDLRIDDNPALATAAKEGSVLPLFIWCPADYEQYYPGRCSRWWLKHSLTHLGKSLESLGCPLVLIHAKDSTLAALLECVHSTGATRVVYNCLYDPISLVHDNKIKNELSALGISVQSFNGDLLYEPWEVYDENGQAFTTFNMYWEKCMDLPIEISQSLAPVRLVPVPGIENIRGCSIDNLGLESSKDEESSNALLSRAWCPGWRNAENMLEEFVTYGLLEYSKHGMKVGGTTTSLLSPYLHFGELSVMKVYQLVKMHQVKWENEGKSEAEESVRLFLRSIGFREYSRYLCFNFPFTHERSLLGNLKHYPWRSDEDRFKSWRQGMTGYPLVDAGMRELWATGWIHNRIRVIVSSFAVKFLQIPWIWGMKYFWDVLLDADLESDILGWQYISGSLPDGHELSRLDNPEVIKHAQDGLSLGHVQGQKYDPDGEYIRTWIPELARMPTEWIHCPWDAPSSILEVAGVELGFNYPKPIVELHMARECLDDAISTMWQLDTAAKLAELDGEVVEDNMNNIRSFDIPKVVLKKELSPSTSSINQRMPSTSGQMKMLQPMEVKAPYKQIIRDAVMNASNMEDTGSIANSQMSRKRSSSDSASNVPSCSSSLILHSQIHVPDSCLVLYSDYVQQNADRNGAGKVEDNDSEDSGASISRPSKRAA</sequence>
<dbReference type="GO" id="GO:0009882">
    <property type="term" value="F:blue light photoreceptor activity"/>
    <property type="evidence" value="ECO:0007669"/>
    <property type="project" value="InterPro"/>
</dbReference>
<gene>
    <name evidence="10" type="ORF">C2845_PM09G13560</name>
</gene>
<dbReference type="GO" id="GO:0003677">
    <property type="term" value="F:DNA binding"/>
    <property type="evidence" value="ECO:0007669"/>
    <property type="project" value="TreeGrafter"/>
</dbReference>
<evidence type="ECO:0000256" key="8">
    <source>
        <dbReference type="SAM" id="MobiDB-lite"/>
    </source>
</evidence>
<reference evidence="11" key="1">
    <citation type="journal article" date="2019" name="Nat. Commun.">
        <title>The genome of broomcorn millet.</title>
        <authorList>
            <person name="Zou C."/>
            <person name="Miki D."/>
            <person name="Li D."/>
            <person name="Tang Q."/>
            <person name="Xiao L."/>
            <person name="Rajput S."/>
            <person name="Deng P."/>
            <person name="Jia W."/>
            <person name="Huang R."/>
            <person name="Zhang M."/>
            <person name="Sun Y."/>
            <person name="Hu J."/>
            <person name="Fu X."/>
            <person name="Schnable P.S."/>
            <person name="Li F."/>
            <person name="Zhang H."/>
            <person name="Feng B."/>
            <person name="Zhu X."/>
            <person name="Liu R."/>
            <person name="Schnable J.C."/>
            <person name="Zhu J.-K."/>
            <person name="Zhang H."/>
        </authorList>
    </citation>
    <scope>NUCLEOTIDE SEQUENCE [LARGE SCALE GENOMIC DNA]</scope>
</reference>
<dbReference type="OrthoDB" id="435881at2759"/>
<evidence type="ECO:0000256" key="5">
    <source>
        <dbReference type="ARBA" id="ARBA00022991"/>
    </source>
</evidence>
<feature type="binding site" evidence="6">
    <location>
        <begin position="386"/>
        <end position="388"/>
    </location>
    <ligand>
        <name>FAD</name>
        <dbReference type="ChEBI" id="CHEBI:57692"/>
    </ligand>
</feature>
<evidence type="ECO:0000256" key="6">
    <source>
        <dbReference type="PIRSR" id="PIRSR602081-1"/>
    </source>
</evidence>
<feature type="region of interest" description="Disordered" evidence="8">
    <location>
        <begin position="639"/>
        <end position="665"/>
    </location>
</feature>
<comment type="similarity">
    <text evidence="2">Belongs to the DNA photolyase class-1 family.</text>
</comment>
<protein>
    <submittedName>
        <fullName evidence="10">Cryptochrome-1 isoform X1</fullName>
    </submittedName>
</protein>
<proteinExistence type="inferred from homology"/>
<feature type="binding site" evidence="6">
    <location>
        <position position="231"/>
    </location>
    <ligand>
        <name>FAD</name>
        <dbReference type="ChEBI" id="CHEBI:57692"/>
    </ligand>
</feature>
<dbReference type="SUPFAM" id="SSF52425">
    <property type="entry name" value="Cryptochrome/photolyase, N-terminal domain"/>
    <property type="match status" value="1"/>
</dbReference>
<dbReference type="PROSITE" id="PS51645">
    <property type="entry name" value="PHR_CRY_ALPHA_BETA"/>
    <property type="match status" value="1"/>
</dbReference>
<dbReference type="NCBIfam" id="TIGR02766">
    <property type="entry name" value="crypt_chrom_pln"/>
    <property type="match status" value="1"/>
</dbReference>
<keyword evidence="3 6" id="KW-0285">Flavoprotein</keyword>
<keyword evidence="5" id="KW-0157">Chromophore</keyword>
<dbReference type="GO" id="GO:0006950">
    <property type="term" value="P:response to stress"/>
    <property type="evidence" value="ECO:0007669"/>
    <property type="project" value="UniProtKB-ARBA"/>
</dbReference>
<evidence type="ECO:0000256" key="2">
    <source>
        <dbReference type="ARBA" id="ARBA00005862"/>
    </source>
</evidence>
<dbReference type="InterPro" id="IPR014729">
    <property type="entry name" value="Rossmann-like_a/b/a_fold"/>
</dbReference>
<dbReference type="InterPro" id="IPR006050">
    <property type="entry name" value="DNA_photolyase_N"/>
</dbReference>
<dbReference type="Gene3D" id="1.10.579.10">
    <property type="entry name" value="DNA Cyclobutane Dipyrimidine Photolyase, subunit A, domain 3"/>
    <property type="match status" value="1"/>
</dbReference>
<dbReference type="PROSITE" id="PS00394">
    <property type="entry name" value="DNA_PHOTOLYASES_1_1"/>
    <property type="match status" value="1"/>
</dbReference>
<dbReference type="GO" id="GO:0005634">
    <property type="term" value="C:nucleus"/>
    <property type="evidence" value="ECO:0007669"/>
    <property type="project" value="TreeGrafter"/>
</dbReference>
<feature type="site" description="Electron transfer via tryptophanyl radical" evidence="7">
    <location>
        <position position="396"/>
    </location>
</feature>
<feature type="site" description="Electron transfer via tryptophanyl radical" evidence="7">
    <location>
        <position position="320"/>
    </location>
</feature>
<comment type="caution">
    <text evidence="10">The sequence shown here is derived from an EMBL/GenBank/DDBJ whole genome shotgun (WGS) entry which is preliminary data.</text>
</comment>
<dbReference type="PANTHER" id="PTHR11455:SF18">
    <property type="entry name" value="SI:CH1073-390K14.1"/>
    <property type="match status" value="1"/>
</dbReference>
<dbReference type="EMBL" id="PQIB02000006">
    <property type="protein sequence ID" value="RLN11640.1"/>
    <property type="molecule type" value="Genomic_DNA"/>
</dbReference>
<evidence type="ECO:0000259" key="9">
    <source>
        <dbReference type="PROSITE" id="PS51645"/>
    </source>
</evidence>
<feature type="binding site" evidence="6">
    <location>
        <position position="286"/>
    </location>
    <ligand>
        <name>FAD</name>
        <dbReference type="ChEBI" id="CHEBI:57692"/>
    </ligand>
</feature>
<dbReference type="PRINTS" id="PR00147">
    <property type="entry name" value="DNAPHOTLYASE"/>
</dbReference>
<feature type="domain" description="Photolyase/cryptochrome alpha/beta" evidence="9">
    <location>
        <begin position="3"/>
        <end position="133"/>
    </location>
</feature>
<feature type="site" description="Electron transfer via tryptophanyl radical" evidence="7">
    <location>
        <position position="373"/>
    </location>
</feature>
<dbReference type="GO" id="GO:0006139">
    <property type="term" value="P:nucleobase-containing compound metabolic process"/>
    <property type="evidence" value="ECO:0007669"/>
    <property type="project" value="UniProtKB-ARBA"/>
</dbReference>
<dbReference type="AlphaFoldDB" id="A0A3L6RY25"/>
<evidence type="ECO:0000256" key="7">
    <source>
        <dbReference type="PIRSR" id="PIRSR602081-2"/>
    </source>
</evidence>
<dbReference type="Gene3D" id="3.40.50.620">
    <property type="entry name" value="HUPs"/>
    <property type="match status" value="1"/>
</dbReference>
<dbReference type="STRING" id="4540.A0A3L6RY25"/>
<dbReference type="InterPro" id="IPR005101">
    <property type="entry name" value="Cryptochr/Photolyase_FAD-bd"/>
</dbReference>
<dbReference type="InterPro" id="IPR002081">
    <property type="entry name" value="Cryptochrome/DNA_photolyase_1"/>
</dbReference>
<dbReference type="PANTHER" id="PTHR11455">
    <property type="entry name" value="CRYPTOCHROME"/>
    <property type="match status" value="1"/>
</dbReference>
<organism evidence="10 11">
    <name type="scientific">Panicum miliaceum</name>
    <name type="common">Proso millet</name>
    <name type="synonym">Broomcorn millet</name>
    <dbReference type="NCBI Taxonomy" id="4540"/>
    <lineage>
        <taxon>Eukaryota</taxon>
        <taxon>Viridiplantae</taxon>
        <taxon>Streptophyta</taxon>
        <taxon>Embryophyta</taxon>
        <taxon>Tracheophyta</taxon>
        <taxon>Spermatophyta</taxon>
        <taxon>Magnoliopsida</taxon>
        <taxon>Liliopsida</taxon>
        <taxon>Poales</taxon>
        <taxon>Poaceae</taxon>
        <taxon>PACMAD clade</taxon>
        <taxon>Panicoideae</taxon>
        <taxon>Panicodae</taxon>
        <taxon>Paniceae</taxon>
        <taxon>Panicinae</taxon>
        <taxon>Panicum</taxon>
        <taxon>Panicum sect. Panicum</taxon>
    </lineage>
</organism>
<dbReference type="GO" id="GO:0032922">
    <property type="term" value="P:circadian regulation of gene expression"/>
    <property type="evidence" value="ECO:0007669"/>
    <property type="project" value="TreeGrafter"/>
</dbReference>
<comment type="cofactor">
    <cofactor evidence="1">
        <name>(6R)-5,10-methylene-5,6,7,8-tetrahydrofolate</name>
        <dbReference type="ChEBI" id="CHEBI:15636"/>
    </cofactor>
</comment>
<dbReference type="GO" id="GO:0071949">
    <property type="term" value="F:FAD binding"/>
    <property type="evidence" value="ECO:0007669"/>
    <property type="project" value="TreeGrafter"/>
</dbReference>
<keyword evidence="4 6" id="KW-0274">FAD</keyword>
<dbReference type="FunFam" id="1.10.579.10:FF:000003">
    <property type="entry name" value="Deoxyribodipyrimidine photo-lyase"/>
    <property type="match status" value="1"/>
</dbReference>
<evidence type="ECO:0000256" key="1">
    <source>
        <dbReference type="ARBA" id="ARBA00001932"/>
    </source>
</evidence>
<dbReference type="Gene3D" id="1.25.40.80">
    <property type="match status" value="1"/>
</dbReference>
<dbReference type="GO" id="GO:0005737">
    <property type="term" value="C:cytoplasm"/>
    <property type="evidence" value="ECO:0007669"/>
    <property type="project" value="TreeGrafter"/>
</dbReference>
<dbReference type="Pfam" id="PF00875">
    <property type="entry name" value="DNA_photolyase"/>
    <property type="match status" value="1"/>
</dbReference>
<accession>A0A3L6RY25</accession>
<dbReference type="InterPro" id="IPR014134">
    <property type="entry name" value="Cryptochrome_pln"/>
</dbReference>
<name>A0A3L6RY25_PANMI</name>
<dbReference type="GO" id="GO:0003904">
    <property type="term" value="F:deoxyribodipyrimidine photo-lyase activity"/>
    <property type="evidence" value="ECO:0007669"/>
    <property type="project" value="TreeGrafter"/>
</dbReference>
<evidence type="ECO:0000256" key="3">
    <source>
        <dbReference type="ARBA" id="ARBA00022630"/>
    </source>
</evidence>
<feature type="region of interest" description="Disordered" evidence="8">
    <location>
        <begin position="588"/>
        <end position="609"/>
    </location>
</feature>
<dbReference type="Proteomes" id="UP000275267">
    <property type="component" value="Unassembled WGS sequence"/>
</dbReference>
<dbReference type="InterPro" id="IPR036134">
    <property type="entry name" value="Crypto/Photolyase_FAD-like_sf"/>
</dbReference>
<dbReference type="GO" id="GO:0043153">
    <property type="term" value="P:entrainment of circadian clock by photoperiod"/>
    <property type="evidence" value="ECO:0007669"/>
    <property type="project" value="TreeGrafter"/>
</dbReference>